<organism evidence="1 2">
    <name type="scientific">Cellulomonas terrae</name>
    <dbReference type="NCBI Taxonomy" id="311234"/>
    <lineage>
        <taxon>Bacteria</taxon>
        <taxon>Bacillati</taxon>
        <taxon>Actinomycetota</taxon>
        <taxon>Actinomycetes</taxon>
        <taxon>Micrococcales</taxon>
        <taxon>Cellulomonadaceae</taxon>
        <taxon>Cellulomonas</taxon>
    </lineage>
</organism>
<dbReference type="EMBL" id="BJWH01000013">
    <property type="protein sequence ID" value="GEL98995.1"/>
    <property type="molecule type" value="Genomic_DNA"/>
</dbReference>
<proteinExistence type="predicted"/>
<reference evidence="1 2" key="1">
    <citation type="submission" date="2019-07" db="EMBL/GenBank/DDBJ databases">
        <title>Whole genome shotgun sequence of Cellulomonas terrae NBRC 100819.</title>
        <authorList>
            <person name="Hosoyama A."/>
            <person name="Uohara A."/>
            <person name="Ohji S."/>
            <person name="Ichikawa N."/>
        </authorList>
    </citation>
    <scope>NUCLEOTIDE SEQUENCE [LARGE SCALE GENOMIC DNA]</scope>
    <source>
        <strain evidence="1 2">NBRC 100819</strain>
    </source>
</reference>
<accession>A0A511JM78</accession>
<dbReference type="Proteomes" id="UP000321049">
    <property type="component" value="Unassembled WGS sequence"/>
</dbReference>
<keyword evidence="2" id="KW-1185">Reference proteome</keyword>
<sequence length="468" mass="50966">MIAPMEHDQRQAQVHADGALLDLHARAVEAASEVLAQYWPEGTAPLDLDLLAARMGIEVVLGRPEGDAAVAAVRDEHGARVVLAASLHPSVRSALLIRAIGHLTRPGTPLASDGVGDEFTKSFASALRIPEIVLDSLRRQGVPWPEIDHRLGVARNAAQDQQRLYWALWRRRHQASFDAQVHALEASTGTRRRLPQDELTGTLRGLEREVRTRLWGVATFSEPPTVGGSGLVGGDPLGADRDGVLVTPTAIGAVPFWWSQTADEISLGVGDSARWVAARDDRGVAVVRQLVDAVVFGRVEVGRGAHGSTCRVQLADGTVLDAPSGQPAPDRSDALVWTWAAAYVERGDLLQQVANAMARFIDRAGRGEPWSRAVQVDAELSDAIVAYVGMISDRPEVLADHAVRRSPSELQATIHALRSELWRVPVEARGITIWEECRLVHDVFAPRHPELSEQALNALMMRYAWANR</sequence>
<gene>
    <name evidence="1" type="ORF">CTE05_25420</name>
</gene>
<name>A0A511JM78_9CELL</name>
<protein>
    <submittedName>
        <fullName evidence="1">Uncharacterized protein</fullName>
    </submittedName>
</protein>
<dbReference type="AlphaFoldDB" id="A0A511JM78"/>
<evidence type="ECO:0000313" key="2">
    <source>
        <dbReference type="Proteomes" id="UP000321049"/>
    </source>
</evidence>
<comment type="caution">
    <text evidence="1">The sequence shown here is derived from an EMBL/GenBank/DDBJ whole genome shotgun (WGS) entry which is preliminary data.</text>
</comment>
<evidence type="ECO:0000313" key="1">
    <source>
        <dbReference type="EMBL" id="GEL98995.1"/>
    </source>
</evidence>